<dbReference type="GO" id="GO:0016592">
    <property type="term" value="C:mediator complex"/>
    <property type="evidence" value="ECO:0007669"/>
    <property type="project" value="InterPro"/>
</dbReference>
<evidence type="ECO:0000256" key="6">
    <source>
        <dbReference type="ARBA" id="ARBA00023242"/>
    </source>
</evidence>
<proteinExistence type="inferred from homology"/>
<evidence type="ECO:0000256" key="1">
    <source>
        <dbReference type="ARBA" id="ARBA00004123"/>
    </source>
</evidence>
<gene>
    <name evidence="7" type="primary">MED9</name>
    <name evidence="9" type="ORF">B0A48_15267</name>
</gene>
<dbReference type="EMBL" id="NAJO01000043">
    <property type="protein sequence ID" value="OQN98921.1"/>
    <property type="molecule type" value="Genomic_DNA"/>
</dbReference>
<dbReference type="AlphaFoldDB" id="A0A1V8SJ64"/>
<keyword evidence="4 7" id="KW-0010">Activator</keyword>
<feature type="coiled-coil region" evidence="8">
    <location>
        <begin position="97"/>
        <end position="131"/>
    </location>
</feature>
<accession>A0A1V8SJ64</accession>
<comment type="caution">
    <text evidence="9">The sequence shown here is derived from an EMBL/GenBank/DDBJ whole genome shotgun (WGS) entry which is preliminary data.</text>
</comment>
<comment type="function">
    <text evidence="7">Component of the Mediator complex, a coactivator involved in the regulated transcription of nearly all RNA polymerase II-dependent genes. Mediator functions as a bridge to convey information from gene-specific regulatory proteins to the basal RNA polymerase II transcription machinery. Mediator is recruited to promoters by direct interactions with regulatory proteins and serves as a scaffold for the assembly of a functional preinitiation complex with RNA polymerase II and the general transcription factors.</text>
</comment>
<evidence type="ECO:0000256" key="2">
    <source>
        <dbReference type="ARBA" id="ARBA00008089"/>
    </source>
</evidence>
<dbReference type="OrthoDB" id="5414694at2759"/>
<evidence type="ECO:0000256" key="8">
    <source>
        <dbReference type="SAM" id="Coils"/>
    </source>
</evidence>
<keyword evidence="3 7" id="KW-0805">Transcription regulation</keyword>
<dbReference type="GO" id="GO:0006357">
    <property type="term" value="P:regulation of transcription by RNA polymerase II"/>
    <property type="evidence" value="ECO:0007669"/>
    <property type="project" value="InterPro"/>
</dbReference>
<evidence type="ECO:0000256" key="3">
    <source>
        <dbReference type="ARBA" id="ARBA00023015"/>
    </source>
</evidence>
<dbReference type="Proteomes" id="UP000192596">
    <property type="component" value="Unassembled WGS sequence"/>
</dbReference>
<organism evidence="9 10">
    <name type="scientific">Cryoendolithus antarcticus</name>
    <dbReference type="NCBI Taxonomy" id="1507870"/>
    <lineage>
        <taxon>Eukaryota</taxon>
        <taxon>Fungi</taxon>
        <taxon>Dikarya</taxon>
        <taxon>Ascomycota</taxon>
        <taxon>Pezizomycotina</taxon>
        <taxon>Dothideomycetes</taxon>
        <taxon>Dothideomycetidae</taxon>
        <taxon>Cladosporiales</taxon>
        <taxon>Cladosporiaceae</taxon>
        <taxon>Cryoendolithus</taxon>
    </lineage>
</organism>
<dbReference type="InterPro" id="IPR011425">
    <property type="entry name" value="Med9"/>
</dbReference>
<dbReference type="InParanoid" id="A0A1V8SJ64"/>
<comment type="similarity">
    <text evidence="2 7">Belongs to the Mediator complex subunit 9 family.</text>
</comment>
<evidence type="ECO:0000313" key="9">
    <source>
        <dbReference type="EMBL" id="OQN98921.1"/>
    </source>
</evidence>
<evidence type="ECO:0000256" key="4">
    <source>
        <dbReference type="ARBA" id="ARBA00023159"/>
    </source>
</evidence>
<keyword evidence="6 7" id="KW-0539">Nucleus</keyword>
<evidence type="ECO:0000256" key="5">
    <source>
        <dbReference type="ARBA" id="ARBA00023163"/>
    </source>
</evidence>
<keyword evidence="10" id="KW-1185">Reference proteome</keyword>
<comment type="subcellular location">
    <subcellularLocation>
        <location evidence="1 7">Nucleus</location>
    </subcellularLocation>
</comment>
<dbReference type="GO" id="GO:0003712">
    <property type="term" value="F:transcription coregulator activity"/>
    <property type="evidence" value="ECO:0007669"/>
    <property type="project" value="InterPro"/>
</dbReference>
<name>A0A1V8SJ64_9PEZI</name>
<protein>
    <recommendedName>
        <fullName evidence="7">Mediator of RNA polymerase II transcription subunit 9</fullName>
    </recommendedName>
    <alternativeName>
        <fullName evidence="7">Mediator complex subunit 9</fullName>
    </alternativeName>
</protein>
<sequence length="141" mass="15625">MAITSFTTTSASFSAPQPPLLPTQTFDILPALHELLSRIDHSPATDPTSSLTLLPSTPAEAEITYTDLRPLEPKDLPREVGEIKAKIRKALREIEKLPDIERTVDEQEDEIAELEARIGRQKAELRRLGDVGRELMERGGG</sequence>
<evidence type="ECO:0000256" key="7">
    <source>
        <dbReference type="RuleBase" id="RU364145"/>
    </source>
</evidence>
<keyword evidence="5 7" id="KW-0804">Transcription</keyword>
<evidence type="ECO:0000313" key="10">
    <source>
        <dbReference type="Proteomes" id="UP000192596"/>
    </source>
</evidence>
<keyword evidence="8" id="KW-0175">Coiled coil</keyword>
<dbReference type="Pfam" id="PF07544">
    <property type="entry name" value="Med9"/>
    <property type="match status" value="1"/>
</dbReference>
<comment type="subunit">
    <text evidence="7">Component of the Mediator complex.</text>
</comment>
<dbReference type="STRING" id="1507870.A0A1V8SJ64"/>
<reference evidence="10" key="1">
    <citation type="submission" date="2017-03" db="EMBL/GenBank/DDBJ databases">
        <title>Genomes of endolithic fungi from Antarctica.</title>
        <authorList>
            <person name="Coleine C."/>
            <person name="Masonjones S."/>
            <person name="Stajich J.E."/>
        </authorList>
    </citation>
    <scope>NUCLEOTIDE SEQUENCE [LARGE SCALE GENOMIC DNA]</scope>
    <source>
        <strain evidence="10">CCFEE 5527</strain>
    </source>
</reference>